<feature type="binding site" evidence="10">
    <location>
        <position position="118"/>
    </location>
    <ligand>
        <name>[4Fe-4S] cluster</name>
        <dbReference type="ChEBI" id="CHEBI:49883"/>
    </ligand>
</feature>
<feature type="active site" description="Nucleophile; cysteine thiosulfonate intermediate" evidence="10">
    <location>
        <position position="226"/>
    </location>
</feature>
<dbReference type="CDD" id="cd23945">
    <property type="entry name" value="PAPS_reductase"/>
    <property type="match status" value="1"/>
</dbReference>
<keyword evidence="3 10" id="KW-0560">Oxidoreductase</keyword>
<keyword evidence="10" id="KW-0408">Iron</keyword>
<evidence type="ECO:0000256" key="4">
    <source>
        <dbReference type="ARBA" id="ARBA00024298"/>
    </source>
</evidence>
<evidence type="ECO:0000256" key="1">
    <source>
        <dbReference type="ARBA" id="ARBA00009732"/>
    </source>
</evidence>
<dbReference type="GO" id="GO:0005737">
    <property type="term" value="C:cytoplasm"/>
    <property type="evidence" value="ECO:0007669"/>
    <property type="project" value="UniProtKB-SubCell"/>
</dbReference>
<evidence type="ECO:0000256" key="2">
    <source>
        <dbReference type="ARBA" id="ARBA00022490"/>
    </source>
</evidence>
<dbReference type="GO" id="GO:0043866">
    <property type="term" value="F:adenylyl-sulfate reductase (thioredoxin) activity"/>
    <property type="evidence" value="ECO:0007669"/>
    <property type="project" value="UniProtKB-EC"/>
</dbReference>
<dbReference type="GO" id="GO:0004604">
    <property type="term" value="F:phosphoadenylyl-sulfate reductase (thioredoxin) activity"/>
    <property type="evidence" value="ECO:0007669"/>
    <property type="project" value="UniProtKB-UniRule"/>
</dbReference>
<evidence type="ECO:0000256" key="7">
    <source>
        <dbReference type="ARBA" id="ARBA00029514"/>
    </source>
</evidence>
<dbReference type="GO" id="GO:0070814">
    <property type="term" value="P:hydrogen sulfide biosynthetic process"/>
    <property type="evidence" value="ECO:0007669"/>
    <property type="project" value="UniProtKB-UniRule"/>
</dbReference>
<dbReference type="GO" id="GO:0019344">
    <property type="term" value="P:cysteine biosynthetic process"/>
    <property type="evidence" value="ECO:0007669"/>
    <property type="project" value="InterPro"/>
</dbReference>
<dbReference type="InterPro" id="IPR002500">
    <property type="entry name" value="PAPS_reduct_dom"/>
</dbReference>
<comment type="catalytic activity">
    <reaction evidence="10">
        <text>[thioredoxin]-disulfide + sulfite + AMP + 2 H(+) = adenosine 5'-phosphosulfate + [thioredoxin]-dithiol</text>
        <dbReference type="Rhea" id="RHEA:21976"/>
        <dbReference type="Rhea" id="RHEA-COMP:10698"/>
        <dbReference type="Rhea" id="RHEA-COMP:10700"/>
        <dbReference type="ChEBI" id="CHEBI:15378"/>
        <dbReference type="ChEBI" id="CHEBI:17359"/>
        <dbReference type="ChEBI" id="CHEBI:29950"/>
        <dbReference type="ChEBI" id="CHEBI:50058"/>
        <dbReference type="ChEBI" id="CHEBI:58243"/>
        <dbReference type="ChEBI" id="CHEBI:456215"/>
        <dbReference type="EC" id="1.8.4.10"/>
    </reaction>
</comment>
<evidence type="ECO:0000256" key="8">
    <source>
        <dbReference type="ARBA" id="ARBA00030894"/>
    </source>
</evidence>
<accession>A0A1V0US87</accession>
<feature type="domain" description="Phosphoadenosine phosphosulphate reductase" evidence="11">
    <location>
        <begin position="36"/>
        <end position="205"/>
    </location>
</feature>
<feature type="binding site" evidence="10">
    <location>
        <position position="117"/>
    </location>
    <ligand>
        <name>[4Fe-4S] cluster</name>
        <dbReference type="ChEBI" id="CHEBI:49883"/>
    </ligand>
</feature>
<evidence type="ECO:0000256" key="6">
    <source>
        <dbReference type="ARBA" id="ARBA00024386"/>
    </source>
</evidence>
<dbReference type="SUPFAM" id="SSF52402">
    <property type="entry name" value="Adenine nucleotide alpha hydrolases-like"/>
    <property type="match status" value="1"/>
</dbReference>
<dbReference type="Proteomes" id="UP000192727">
    <property type="component" value="Chromosome"/>
</dbReference>
<dbReference type="GO" id="GO:0046872">
    <property type="term" value="F:metal ion binding"/>
    <property type="evidence" value="ECO:0007669"/>
    <property type="project" value="UniProtKB-KW"/>
</dbReference>
<dbReference type="InterPro" id="IPR014729">
    <property type="entry name" value="Rossmann-like_a/b/a_fold"/>
</dbReference>
<dbReference type="EMBL" id="CP020557">
    <property type="protein sequence ID" value="ARF68149.1"/>
    <property type="molecule type" value="Genomic_DNA"/>
</dbReference>
<feature type="binding site" evidence="10">
    <location>
        <position position="203"/>
    </location>
    <ligand>
        <name>[4Fe-4S] cluster</name>
        <dbReference type="ChEBI" id="CHEBI:49883"/>
    </ligand>
</feature>
<gene>
    <name evidence="10" type="primary">cysH</name>
    <name evidence="12" type="ORF">B7C51_10465</name>
</gene>
<comment type="similarity">
    <text evidence="1 10">Belongs to the PAPS reductase family. CysH subfamily.</text>
</comment>
<sequence>MNLPEKEVLLSQISQEYEQKSAEELVVKAVETFPHITFACSFGAEDVVLVDIMQKVAPSIDIFYLDTHVHFKETYLTKDRLQEKYNIEFIQVEPKISLAEQADRFGEELWKSDPNSCCNIRKVEPLSRILSEYDAWITGIRRDQAPTRANAPKAAYDTKFDLAKFNPLANWTSDDVWDYIREYELIYNPLHDQNYPSIGCEYCTRQVLPGEDLRAGRWSGFGKTECGLHQPQT</sequence>
<keyword evidence="10" id="KW-0411">Iron-sulfur</keyword>
<dbReference type="HAMAP" id="MF_00063">
    <property type="entry name" value="CysH"/>
    <property type="match status" value="1"/>
</dbReference>
<organism evidence="12 13">
    <name type="scientific">Paenibacillus larvae subsp. pulvifaciens</name>
    <dbReference type="NCBI Taxonomy" id="1477"/>
    <lineage>
        <taxon>Bacteria</taxon>
        <taxon>Bacillati</taxon>
        <taxon>Bacillota</taxon>
        <taxon>Bacilli</taxon>
        <taxon>Bacillales</taxon>
        <taxon>Paenibacillaceae</taxon>
        <taxon>Paenibacillus</taxon>
    </lineage>
</organism>
<dbReference type="InterPro" id="IPR011798">
    <property type="entry name" value="APS_reductase"/>
</dbReference>
<dbReference type="GO" id="GO:0019379">
    <property type="term" value="P:sulfate assimilation, phosphoadenylyl sulfate reduction by phosphoadenylyl-sulfate reductase (thioredoxin)"/>
    <property type="evidence" value="ECO:0007669"/>
    <property type="project" value="UniProtKB-UniRule"/>
</dbReference>
<evidence type="ECO:0000256" key="3">
    <source>
        <dbReference type="ARBA" id="ARBA00023002"/>
    </source>
</evidence>
<name>A0A1V0US87_9BACL</name>
<dbReference type="PANTHER" id="PTHR46509">
    <property type="entry name" value="PHOSPHOADENOSINE PHOSPHOSULFATE REDUCTASE"/>
    <property type="match status" value="1"/>
</dbReference>
<comment type="subcellular location">
    <subcellularLocation>
        <location evidence="10">Cytoplasm</location>
    </subcellularLocation>
</comment>
<dbReference type="RefSeq" id="WP_023482140.1">
    <property type="nucleotide sequence ID" value="NZ_CP020557.1"/>
</dbReference>
<evidence type="ECO:0000259" key="11">
    <source>
        <dbReference type="Pfam" id="PF01507"/>
    </source>
</evidence>
<reference evidence="12 13" key="1">
    <citation type="submission" date="2017-03" db="EMBL/GenBank/DDBJ databases">
        <title>Paenibacillus larvae genome sequencing.</title>
        <authorList>
            <person name="Dingman D.W."/>
        </authorList>
    </citation>
    <scope>NUCLEOTIDE SEQUENCE [LARGE SCALE GENOMIC DNA]</scope>
    <source>
        <strain evidence="12 13">SAG 10367</strain>
    </source>
</reference>
<evidence type="ECO:0000313" key="13">
    <source>
        <dbReference type="Proteomes" id="UP000192727"/>
    </source>
</evidence>
<dbReference type="EC" id="1.8.4.10" evidence="6 10"/>
<dbReference type="AlphaFoldDB" id="A0A1V0US87"/>
<dbReference type="NCBIfam" id="NF002537">
    <property type="entry name" value="PRK02090.1"/>
    <property type="match status" value="1"/>
</dbReference>
<dbReference type="InterPro" id="IPR004511">
    <property type="entry name" value="PAPS/APS_Rdtase"/>
</dbReference>
<comment type="function">
    <text evidence="4 10">Catalyzes the formation of sulfite from adenosine 5'-phosphosulfate (APS) using thioredoxin as an electron donor.</text>
</comment>
<dbReference type="GO" id="GO:0051539">
    <property type="term" value="F:4 iron, 4 sulfur cluster binding"/>
    <property type="evidence" value="ECO:0007669"/>
    <property type="project" value="UniProtKB-UniRule"/>
</dbReference>
<evidence type="ECO:0000313" key="12">
    <source>
        <dbReference type="EMBL" id="ARF68149.1"/>
    </source>
</evidence>
<dbReference type="PIRSF" id="PIRSF000857">
    <property type="entry name" value="PAPS_reductase"/>
    <property type="match status" value="1"/>
</dbReference>
<proteinExistence type="inferred from homology"/>
<comment type="cofactor">
    <cofactor evidence="10">
        <name>[4Fe-4S] cluster</name>
        <dbReference type="ChEBI" id="CHEBI:49883"/>
    </cofactor>
    <text evidence="10">Binds 1 [4Fe-4S] cluster per subunit.</text>
</comment>
<dbReference type="Gene3D" id="3.40.50.620">
    <property type="entry name" value="HUPs"/>
    <property type="match status" value="1"/>
</dbReference>
<dbReference type="Pfam" id="PF01507">
    <property type="entry name" value="PAPS_reduct"/>
    <property type="match status" value="1"/>
</dbReference>
<keyword evidence="2 10" id="KW-0963">Cytoplasm</keyword>
<dbReference type="NCBIfam" id="TIGR00434">
    <property type="entry name" value="cysH"/>
    <property type="match status" value="1"/>
</dbReference>
<dbReference type="PANTHER" id="PTHR46509:SF1">
    <property type="entry name" value="PHOSPHOADENOSINE PHOSPHOSULFATE REDUCTASE"/>
    <property type="match status" value="1"/>
</dbReference>
<feature type="binding site" evidence="10">
    <location>
        <position position="200"/>
    </location>
    <ligand>
        <name>[4Fe-4S] cluster</name>
        <dbReference type="ChEBI" id="CHEBI:49883"/>
    </ligand>
</feature>
<dbReference type="NCBIfam" id="TIGR02055">
    <property type="entry name" value="APS_reductase"/>
    <property type="match status" value="1"/>
</dbReference>
<comment type="pathway">
    <text evidence="5 10">Sulfur metabolism; hydrogen sulfide biosynthesis; sulfite from sulfate.</text>
</comment>
<evidence type="ECO:0000256" key="9">
    <source>
        <dbReference type="ARBA" id="ARBA00032041"/>
    </source>
</evidence>
<evidence type="ECO:0000256" key="10">
    <source>
        <dbReference type="HAMAP-Rule" id="MF_00063"/>
    </source>
</evidence>
<evidence type="ECO:0000256" key="5">
    <source>
        <dbReference type="ARBA" id="ARBA00024327"/>
    </source>
</evidence>
<protein>
    <recommendedName>
        <fullName evidence="7 10">Adenosine 5'-phosphosulfate reductase</fullName>
        <shortName evidence="10">APS reductase</shortName>
        <ecNumber evidence="6 10">1.8.4.10</ecNumber>
    </recommendedName>
    <alternativeName>
        <fullName evidence="9 10">5'-adenylylsulfate reductase</fullName>
    </alternativeName>
    <alternativeName>
        <fullName evidence="8 10">Thioredoxin-dependent 5'-adenylylsulfate reductase</fullName>
    </alternativeName>
</protein>
<keyword evidence="10" id="KW-0479">Metal-binding</keyword>